<dbReference type="GO" id="GO:0005737">
    <property type="term" value="C:cytoplasm"/>
    <property type="evidence" value="ECO:0007669"/>
    <property type="project" value="TreeGrafter"/>
</dbReference>
<dbReference type="GO" id="GO:0080008">
    <property type="term" value="C:Cul4-RING E3 ubiquitin ligase complex"/>
    <property type="evidence" value="ECO:0007669"/>
    <property type="project" value="TreeGrafter"/>
</dbReference>
<evidence type="ECO:0000313" key="6">
    <source>
        <dbReference type="Proteomes" id="UP000698800"/>
    </source>
</evidence>
<dbReference type="Pfam" id="PF00400">
    <property type="entry name" value="WD40"/>
    <property type="match status" value="4"/>
</dbReference>
<dbReference type="OrthoDB" id="4869960at2759"/>
<dbReference type="EMBL" id="JAGHQL010000100">
    <property type="protein sequence ID" value="KAH0538660.1"/>
    <property type="molecule type" value="Genomic_DNA"/>
</dbReference>
<dbReference type="Gene3D" id="2.130.10.10">
    <property type="entry name" value="YVTN repeat-like/Quinoprotein amine dehydrogenase"/>
    <property type="match status" value="3"/>
</dbReference>
<gene>
    <name evidence="5" type="ORF">FGG08_004735</name>
</gene>
<dbReference type="GO" id="GO:0045717">
    <property type="term" value="P:negative regulation of fatty acid biosynthetic process"/>
    <property type="evidence" value="ECO:0007669"/>
    <property type="project" value="TreeGrafter"/>
</dbReference>
<protein>
    <recommendedName>
        <fullName evidence="7">WD40 repeat-like protein</fullName>
    </recommendedName>
</protein>
<dbReference type="Proteomes" id="UP000698800">
    <property type="component" value="Unassembled WGS sequence"/>
</dbReference>
<evidence type="ECO:0000256" key="4">
    <source>
        <dbReference type="SAM" id="MobiDB-lite"/>
    </source>
</evidence>
<evidence type="ECO:0000313" key="5">
    <source>
        <dbReference type="EMBL" id="KAH0538660.1"/>
    </source>
</evidence>
<feature type="compositionally biased region" description="Low complexity" evidence="4">
    <location>
        <begin position="287"/>
        <end position="298"/>
    </location>
</feature>
<feature type="compositionally biased region" description="Low complexity" evidence="4">
    <location>
        <begin position="799"/>
        <end position="812"/>
    </location>
</feature>
<feature type="region of interest" description="Disordered" evidence="4">
    <location>
        <begin position="283"/>
        <end position="303"/>
    </location>
</feature>
<feature type="region of interest" description="Disordered" evidence="4">
    <location>
        <begin position="855"/>
        <end position="883"/>
    </location>
</feature>
<dbReference type="PROSITE" id="PS50294">
    <property type="entry name" value="WD_REPEATS_REGION"/>
    <property type="match status" value="1"/>
</dbReference>
<name>A0A9P8IAR1_9PEZI</name>
<dbReference type="PROSITE" id="PS50082">
    <property type="entry name" value="WD_REPEATS_2"/>
    <property type="match status" value="3"/>
</dbReference>
<evidence type="ECO:0000256" key="1">
    <source>
        <dbReference type="ARBA" id="ARBA00022574"/>
    </source>
</evidence>
<accession>A0A9P8IAR1</accession>
<dbReference type="AlphaFoldDB" id="A0A9P8IAR1"/>
<evidence type="ECO:0000256" key="2">
    <source>
        <dbReference type="ARBA" id="ARBA00022737"/>
    </source>
</evidence>
<feature type="repeat" description="WD" evidence="3">
    <location>
        <begin position="170"/>
        <end position="211"/>
    </location>
</feature>
<keyword evidence="2" id="KW-0677">Repeat</keyword>
<dbReference type="InterPro" id="IPR045151">
    <property type="entry name" value="DCAF8"/>
</dbReference>
<dbReference type="PANTHER" id="PTHR15574">
    <property type="entry name" value="WD REPEAT DOMAIN-CONTAINING FAMILY"/>
    <property type="match status" value="1"/>
</dbReference>
<dbReference type="InterPro" id="IPR015943">
    <property type="entry name" value="WD40/YVTN_repeat-like_dom_sf"/>
</dbReference>
<keyword evidence="1 3" id="KW-0853">WD repeat</keyword>
<keyword evidence="6" id="KW-1185">Reference proteome</keyword>
<evidence type="ECO:0008006" key="7">
    <source>
        <dbReference type="Google" id="ProtNLM"/>
    </source>
</evidence>
<feature type="repeat" description="WD" evidence="3">
    <location>
        <begin position="42"/>
        <end position="72"/>
    </location>
</feature>
<feature type="region of interest" description="Disordered" evidence="4">
    <location>
        <begin position="995"/>
        <end position="1023"/>
    </location>
</feature>
<feature type="region of interest" description="Disordered" evidence="4">
    <location>
        <begin position="793"/>
        <end position="838"/>
    </location>
</feature>
<feature type="repeat" description="WD" evidence="3">
    <location>
        <begin position="91"/>
        <end position="127"/>
    </location>
</feature>
<organism evidence="5 6">
    <name type="scientific">Glutinoglossum americanum</name>
    <dbReference type="NCBI Taxonomy" id="1670608"/>
    <lineage>
        <taxon>Eukaryota</taxon>
        <taxon>Fungi</taxon>
        <taxon>Dikarya</taxon>
        <taxon>Ascomycota</taxon>
        <taxon>Pezizomycotina</taxon>
        <taxon>Geoglossomycetes</taxon>
        <taxon>Geoglossales</taxon>
        <taxon>Geoglossaceae</taxon>
        <taxon>Glutinoglossum</taxon>
    </lineage>
</organism>
<evidence type="ECO:0000256" key="3">
    <source>
        <dbReference type="PROSITE-ProRule" id="PRU00221"/>
    </source>
</evidence>
<dbReference type="SUPFAM" id="SSF50978">
    <property type="entry name" value="WD40 repeat-like"/>
    <property type="match status" value="1"/>
</dbReference>
<sequence length="1074" mass="118195">MRYTLEDRLFKRELGESSRYSSLQGLYGDRHWIDEMDIVNELGGHSGCVNALSWSRSGRLLASGSDDLHLNIHQYLPESSTAPFALSTTVSTGHTANIFSVKFMPHSNDRTIVTAAGDAEVRVFDIEYSGRSVPASTPATLASSGRSRGFNNIFNGVRYLSDGDTNARIYKSHSDRVKRIVTENSPYLFLTCSEDGEVRQWDTRQPSSFYPASRSARGLFSRGAVDCDNSSVPPPLISYKRYRLEMNTISCSPNQPHYIALGGSHLHCFLHDRRMTGRDILVERGEPSSPSSPGSLSGRENDSLNTATRCVRKFAPNGVKKMRRMDTGHITACKISDANPNEMVVSWSGDWIYSFDLLRSPGTDDPDAGPSETVKKGKGKGKAKESADRKDRKRKRGQLDSSSSIEGQQRRGSKQKEGSPEESGDGELALRVRYENGQSEEIRIQPSPPLDPAPIISQAREAILSEPQKKSHRIAEAVVNLRKELFGLMSSKNSPSSLESTPHATSFTAALGLAAANLPIMDEIVRTWRYPVNPPEEEVVFQVTLRGNRESARRFVQAAGWLVGVLGAEPQTTSDGKSATLEQFKRISPAPREENFSDHSVQFCYEFLRAILLWLEGGLDALCQGFKPLPEFRRYSSRFPIQPGAGLEAIDEVLIPYLLQLAGSRSIPNVDASKFERDEHHVTFGTETAAVTAFSNAIKIPFGQRPNETGMEESGSGTENAMTQDKGAALRFWGLKVGRGVLMNAGEGINYSFVDRAFGGLGTSGVEDEAVREEINLDDDEDDDVVEDVDIVRRERAEPSSSSSPATASRRANNPESGRGDSPPPYSSRSASIEEDSLSEDEIILDLRGEFAVNFGSRSGDDDNDEDADSDEEDSEDEEFGGRLMWASAFDNSGRRAKVGRDIPCSSHTRQYRGHCNVKTVKDVNFFGLEDEYVVSGSDSGHVFIWDKRTSQLVNILEGDGEVVNVVQDAQNGINIAHQGSSGWSSLQYDTIRSHGRLRRRGGQTPATTGGNPDEGNTEPHGLTSCKRMNQSYAITSQNDVERQGGMRDAFLTVQTLSHARVGVDFAVWLGWFL</sequence>
<dbReference type="InterPro" id="IPR036322">
    <property type="entry name" value="WD40_repeat_dom_sf"/>
</dbReference>
<proteinExistence type="predicted"/>
<dbReference type="InterPro" id="IPR001680">
    <property type="entry name" value="WD40_rpt"/>
</dbReference>
<feature type="region of interest" description="Disordered" evidence="4">
    <location>
        <begin position="362"/>
        <end position="428"/>
    </location>
</feature>
<dbReference type="PANTHER" id="PTHR15574:SF40">
    <property type="entry name" value="WD AND TETRATRICOPEPTIDE REPEATS PROTEIN 1"/>
    <property type="match status" value="1"/>
</dbReference>
<comment type="caution">
    <text evidence="5">The sequence shown here is derived from an EMBL/GenBank/DDBJ whole genome shotgun (WGS) entry which is preliminary data.</text>
</comment>
<reference evidence="5" key="1">
    <citation type="submission" date="2021-03" db="EMBL/GenBank/DDBJ databases">
        <title>Comparative genomics and phylogenomic investigation of the class Geoglossomycetes provide insights into ecological specialization and systematics.</title>
        <authorList>
            <person name="Melie T."/>
            <person name="Pirro S."/>
            <person name="Miller A.N."/>
            <person name="Quandt A."/>
        </authorList>
    </citation>
    <scope>NUCLEOTIDE SEQUENCE</scope>
    <source>
        <strain evidence="5">GBOQ0MN5Z8</strain>
    </source>
</reference>
<dbReference type="SMART" id="SM00320">
    <property type="entry name" value="WD40"/>
    <property type="match status" value="6"/>
</dbReference>
<feature type="compositionally biased region" description="Acidic residues" evidence="4">
    <location>
        <begin position="862"/>
        <end position="879"/>
    </location>
</feature>